<dbReference type="InterPro" id="IPR023753">
    <property type="entry name" value="FAD/NAD-binding_dom"/>
</dbReference>
<dbReference type="SUPFAM" id="SSF51971">
    <property type="entry name" value="Nucleotide-binding domain"/>
    <property type="match status" value="2"/>
</dbReference>
<dbReference type="PANTHER" id="PTHR42783:SF3">
    <property type="entry name" value="GLUTAMATE SYNTHASE [NADPH] SMALL CHAIN-RELATED"/>
    <property type="match status" value="1"/>
</dbReference>
<dbReference type="EMBL" id="JBHTOP010000007">
    <property type="protein sequence ID" value="MFD1671359.1"/>
    <property type="molecule type" value="Genomic_DNA"/>
</dbReference>
<dbReference type="PANTHER" id="PTHR42783">
    <property type="entry name" value="GLUTAMATE SYNTHASE [NADPH] SMALL CHAIN"/>
    <property type="match status" value="1"/>
</dbReference>
<feature type="domain" description="FAD/NAD(P)-binding" evidence="1">
    <location>
        <begin position="143"/>
        <end position="449"/>
    </location>
</feature>
<dbReference type="Pfam" id="PF07992">
    <property type="entry name" value="Pyr_redox_2"/>
    <property type="match status" value="1"/>
</dbReference>
<dbReference type="NCBIfam" id="TIGR01316">
    <property type="entry name" value="gltA"/>
    <property type="match status" value="1"/>
</dbReference>
<dbReference type="GO" id="GO:0004355">
    <property type="term" value="F:glutamate synthase (NADPH) activity"/>
    <property type="evidence" value="ECO:0007669"/>
    <property type="project" value="UniProtKB-EC"/>
</dbReference>
<accession>A0ABW4J5U5</accession>
<dbReference type="EC" id="1.4.1.13" evidence="3"/>
<reference evidence="4" key="1">
    <citation type="journal article" date="2019" name="Int. J. Syst. Evol. Microbiol.">
        <title>The Global Catalogue of Microorganisms (GCM) 10K type strain sequencing project: providing services to taxonomists for standard genome sequencing and annotation.</title>
        <authorList>
            <consortium name="The Broad Institute Genomics Platform"/>
            <consortium name="The Broad Institute Genome Sequencing Center for Infectious Disease"/>
            <person name="Wu L."/>
            <person name="Ma J."/>
        </authorList>
    </citation>
    <scope>NUCLEOTIDE SEQUENCE [LARGE SCALE GENOMIC DNA]</scope>
    <source>
        <strain evidence="4">CCM 8896</strain>
    </source>
</reference>
<dbReference type="Gene3D" id="3.50.50.60">
    <property type="entry name" value="FAD/NAD(P)-binding domain"/>
    <property type="match status" value="3"/>
</dbReference>
<evidence type="ECO:0000259" key="2">
    <source>
        <dbReference type="Pfam" id="PF14691"/>
    </source>
</evidence>
<sequence length="470" mass="50966">MAKRSYNKTPIREQDAEVRSHNFKEVVLGYTMEEGNLEANRCLQCKDAPCIQHCPVMIDIPGFIKQIKEGDMDGARKVIARYSNLPAICGRVCPQEKQCEMVCRLGQSKKFEPVAIGKLERLVADWSLDHPEEPADIAHDKGKVAVVGSGPSGLTVAGDLANAGYDVTVFEALSKAGGVLSYGIPEFRLPKTIVQKEIDQISAQGVKIETDAIVGKTITMDEIMSDFDACYIGVGAGTPNFMKIPGTELNGVYASSEYLTRINLMHSYEFPKYDTPIEPAKDVVVIGGGNVAMDCARSARRLGAEKVTVAYRRSVEELPARVEEYHHSVEEGIDYSWLTSPIEYIGDENGQLSGVKCIKMQLGEPDDSGRRRPEPIPGSEFIIPATTAIEAIGQGANHVLLDTFPELATNKWGYIDADEETCATSIPGVFAGGDIVTGAATVILAMGAGKIAAKEIDQYITEKKANTVNN</sequence>
<dbReference type="PRINTS" id="PR00419">
    <property type="entry name" value="ADXRDTASE"/>
</dbReference>
<protein>
    <submittedName>
        <fullName evidence="3">NADPH-dependent glutamate synthase</fullName>
        <ecNumber evidence="3">1.4.1.13</ecNumber>
    </submittedName>
</protein>
<dbReference type="Gene3D" id="1.10.1060.10">
    <property type="entry name" value="Alpha-helical ferredoxin"/>
    <property type="match status" value="1"/>
</dbReference>
<organism evidence="3 4">
    <name type="scientific">Agrilactobacillus yilanensis</name>
    <dbReference type="NCBI Taxonomy" id="2485997"/>
    <lineage>
        <taxon>Bacteria</taxon>
        <taxon>Bacillati</taxon>
        <taxon>Bacillota</taxon>
        <taxon>Bacilli</taxon>
        <taxon>Lactobacillales</taxon>
        <taxon>Lactobacillaceae</taxon>
        <taxon>Agrilactobacillus</taxon>
    </lineage>
</organism>
<dbReference type="InterPro" id="IPR036188">
    <property type="entry name" value="FAD/NAD-bd_sf"/>
</dbReference>
<dbReference type="SUPFAM" id="SSF46548">
    <property type="entry name" value="alpha-helical ferredoxin"/>
    <property type="match status" value="1"/>
</dbReference>
<dbReference type="InterPro" id="IPR009051">
    <property type="entry name" value="Helical_ferredxn"/>
</dbReference>
<evidence type="ECO:0000313" key="3">
    <source>
        <dbReference type="EMBL" id="MFD1671359.1"/>
    </source>
</evidence>
<feature type="domain" description="Dihydroprymidine dehydrogenase" evidence="2">
    <location>
        <begin position="19"/>
        <end position="129"/>
    </location>
</feature>
<name>A0ABW4J5U5_9LACO</name>
<dbReference type="Pfam" id="PF14691">
    <property type="entry name" value="Fer4_20"/>
    <property type="match status" value="1"/>
</dbReference>
<dbReference type="Proteomes" id="UP001597267">
    <property type="component" value="Unassembled WGS sequence"/>
</dbReference>
<comment type="caution">
    <text evidence="3">The sequence shown here is derived from an EMBL/GenBank/DDBJ whole genome shotgun (WGS) entry which is preliminary data.</text>
</comment>
<keyword evidence="4" id="KW-1185">Reference proteome</keyword>
<keyword evidence="3" id="KW-0560">Oxidoreductase</keyword>
<proteinExistence type="predicted"/>
<dbReference type="InterPro" id="IPR028261">
    <property type="entry name" value="DPD_II"/>
</dbReference>
<dbReference type="InterPro" id="IPR006004">
    <property type="entry name" value="SudA-like"/>
</dbReference>
<evidence type="ECO:0000259" key="1">
    <source>
        <dbReference type="Pfam" id="PF07992"/>
    </source>
</evidence>
<dbReference type="RefSeq" id="WP_125715446.1">
    <property type="nucleotide sequence ID" value="NZ_JBHTOP010000007.1"/>
</dbReference>
<evidence type="ECO:0000313" key="4">
    <source>
        <dbReference type="Proteomes" id="UP001597267"/>
    </source>
</evidence>
<gene>
    <name evidence="3" type="primary">gltA</name>
    <name evidence="3" type="ORF">ACFQ5M_04545</name>
</gene>